<dbReference type="GO" id="GO:0016491">
    <property type="term" value="F:oxidoreductase activity"/>
    <property type="evidence" value="ECO:0007669"/>
    <property type="project" value="UniProtKB-KW"/>
</dbReference>
<dbReference type="EMBL" id="VCAU01000045">
    <property type="protein sequence ID" value="KAF9888595.1"/>
    <property type="molecule type" value="Genomic_DNA"/>
</dbReference>
<dbReference type="PRINTS" id="PR00081">
    <property type="entry name" value="GDHRDH"/>
</dbReference>
<dbReference type="InterPro" id="IPR036291">
    <property type="entry name" value="NAD(P)-bd_dom_sf"/>
</dbReference>
<reference evidence="3" key="1">
    <citation type="journal article" date="2019" name="Beilstein J. Org. Chem.">
        <title>Nanangenines: drimane sesquiterpenoids as the dominant metabolite cohort of a novel Australian fungus, Aspergillus nanangensis.</title>
        <authorList>
            <person name="Lacey H.J."/>
            <person name="Gilchrist C.L.M."/>
            <person name="Crombie A."/>
            <person name="Kalaitzis J.A."/>
            <person name="Vuong D."/>
            <person name="Rutledge P.J."/>
            <person name="Turner P."/>
            <person name="Pitt J.I."/>
            <person name="Lacey E."/>
            <person name="Chooi Y.H."/>
            <person name="Piggott A.M."/>
        </authorList>
    </citation>
    <scope>NUCLEOTIDE SEQUENCE</scope>
    <source>
        <strain evidence="3">MST-FP2251</strain>
    </source>
</reference>
<dbReference type="PRINTS" id="PR00080">
    <property type="entry name" value="SDRFAMILY"/>
</dbReference>
<keyword evidence="4" id="KW-1185">Reference proteome</keyword>
<dbReference type="AlphaFoldDB" id="A0AAD4GTF9"/>
<keyword evidence="1" id="KW-0521">NADP</keyword>
<evidence type="ECO:0000256" key="2">
    <source>
        <dbReference type="ARBA" id="ARBA00023002"/>
    </source>
</evidence>
<gene>
    <name evidence="3" type="ORF">FE257_008527</name>
</gene>
<dbReference type="NCBIfam" id="NF005559">
    <property type="entry name" value="PRK07231.1"/>
    <property type="match status" value="1"/>
</dbReference>
<dbReference type="PANTHER" id="PTHR43639:SF5">
    <property type="entry name" value="OXIDOREDUCTASE, SHORT-CHAIN DEHYDROGENASE_REDUCTASE FAMILY (AFU_ORTHOLOGUE AFUA_6G09140)"/>
    <property type="match status" value="1"/>
</dbReference>
<protein>
    <recommendedName>
        <fullName evidence="5">Oxidoreductase, short-chain dehydrogenase/reductase family</fullName>
    </recommendedName>
</protein>
<dbReference type="InterPro" id="IPR002347">
    <property type="entry name" value="SDR_fam"/>
</dbReference>
<dbReference type="FunFam" id="3.40.50.720:FF:000084">
    <property type="entry name" value="Short-chain dehydrogenase reductase"/>
    <property type="match status" value="1"/>
</dbReference>
<dbReference type="SUPFAM" id="SSF51735">
    <property type="entry name" value="NAD(P)-binding Rossmann-fold domains"/>
    <property type="match status" value="1"/>
</dbReference>
<accession>A0AAD4GTF9</accession>
<keyword evidence="2" id="KW-0560">Oxidoreductase</keyword>
<reference evidence="3" key="2">
    <citation type="submission" date="2020-02" db="EMBL/GenBank/DDBJ databases">
        <authorList>
            <person name="Gilchrist C.L.M."/>
            <person name="Chooi Y.-H."/>
        </authorList>
    </citation>
    <scope>NUCLEOTIDE SEQUENCE</scope>
    <source>
        <strain evidence="3">MST-FP2251</strain>
    </source>
</reference>
<comment type="caution">
    <text evidence="3">The sequence shown here is derived from an EMBL/GenBank/DDBJ whole genome shotgun (WGS) entry which is preliminary data.</text>
</comment>
<evidence type="ECO:0000313" key="3">
    <source>
        <dbReference type="EMBL" id="KAF9888595.1"/>
    </source>
</evidence>
<evidence type="ECO:0000313" key="4">
    <source>
        <dbReference type="Proteomes" id="UP001194746"/>
    </source>
</evidence>
<dbReference type="Pfam" id="PF13561">
    <property type="entry name" value="adh_short_C2"/>
    <property type="match status" value="1"/>
</dbReference>
<sequence>MTVSQLQSSGSSSRLQGQVAVITGGASGFGKGIATRFQREGAKVLITDISSEAGEKTAKEIGCGFLKADVTKREDWERILQLAINAYGGLTTIVNNAGTSYPNKATETVSTEEYQKTFDVNVLSIFLSTSVLVPYFLETKTQGCFITIGSTGGIRPRPGLVWYNSSKAAAMHATKNMALEYGSRGIRFNSVCPIFCGSTGLSSTFMGMEANDDNRKQFSSVIPLGREATPEDVASSCLYLASEDGQFINGTDLVVDGGRCV</sequence>
<organism evidence="3 4">
    <name type="scientific">Aspergillus nanangensis</name>
    <dbReference type="NCBI Taxonomy" id="2582783"/>
    <lineage>
        <taxon>Eukaryota</taxon>
        <taxon>Fungi</taxon>
        <taxon>Dikarya</taxon>
        <taxon>Ascomycota</taxon>
        <taxon>Pezizomycotina</taxon>
        <taxon>Eurotiomycetes</taxon>
        <taxon>Eurotiomycetidae</taxon>
        <taxon>Eurotiales</taxon>
        <taxon>Aspergillaceae</taxon>
        <taxon>Aspergillus</taxon>
        <taxon>Aspergillus subgen. Circumdati</taxon>
    </lineage>
</organism>
<dbReference type="Gene3D" id="3.40.50.720">
    <property type="entry name" value="NAD(P)-binding Rossmann-like Domain"/>
    <property type="match status" value="1"/>
</dbReference>
<proteinExistence type="predicted"/>
<evidence type="ECO:0000256" key="1">
    <source>
        <dbReference type="ARBA" id="ARBA00022857"/>
    </source>
</evidence>
<dbReference type="PANTHER" id="PTHR43639">
    <property type="entry name" value="OXIDOREDUCTASE, SHORT-CHAIN DEHYDROGENASE/REDUCTASE FAMILY (AFU_ORTHOLOGUE AFUA_5G02870)"/>
    <property type="match status" value="1"/>
</dbReference>
<evidence type="ECO:0008006" key="5">
    <source>
        <dbReference type="Google" id="ProtNLM"/>
    </source>
</evidence>
<dbReference type="Proteomes" id="UP001194746">
    <property type="component" value="Unassembled WGS sequence"/>
</dbReference>
<name>A0AAD4GTF9_ASPNN</name>